<name>A0A418NRX3_9SPHN</name>
<comment type="caution">
    <text evidence="1">The sequence shown here is derived from an EMBL/GenBank/DDBJ whole genome shotgun (WGS) entry which is preliminary data.</text>
</comment>
<accession>A0A418NRX3</accession>
<dbReference type="EMBL" id="QXFL01000004">
    <property type="protein sequence ID" value="RIV85737.1"/>
    <property type="molecule type" value="Genomic_DNA"/>
</dbReference>
<evidence type="ECO:0000313" key="2">
    <source>
        <dbReference type="Proteomes" id="UP000286576"/>
    </source>
</evidence>
<dbReference type="AlphaFoldDB" id="A0A418NRX3"/>
<dbReference type="InterPro" id="IPR045500">
    <property type="entry name" value="DUF6491"/>
</dbReference>
<protein>
    <submittedName>
        <fullName evidence="1">Uncharacterized protein</fullName>
    </submittedName>
</protein>
<evidence type="ECO:0000313" key="1">
    <source>
        <dbReference type="EMBL" id="RIV85737.1"/>
    </source>
</evidence>
<dbReference type="Pfam" id="PF20101">
    <property type="entry name" value="DUF6491"/>
    <property type="match status" value="1"/>
</dbReference>
<sequence>MSLGAVLAIAACAPMEQPGADEYDTTLANVDTDRACFFTREINGYSNAPESPRGRDRLYIATGVSERWLLETWGSCPELDFSLAVGLDARGSTSICTGQMETLVVPSAIPDTLDRCPVRVVGRVIEED</sequence>
<reference evidence="1 2" key="1">
    <citation type="submission" date="2018-08" db="EMBL/GenBank/DDBJ databases">
        <title>Erythrobacter zhengii sp.nov., a bacterium isolated from deep-sea sediment.</title>
        <authorList>
            <person name="Fang C."/>
            <person name="Wu Y.-H."/>
            <person name="Sun C."/>
            <person name="Wang H."/>
            <person name="Cheng H."/>
            <person name="Meng F.-X."/>
            <person name="Wang C.-S."/>
            <person name="Xu X.-W."/>
        </authorList>
    </citation>
    <scope>NUCLEOTIDE SEQUENCE [LARGE SCALE GENOMIC DNA]</scope>
    <source>
        <strain evidence="1 2">V18</strain>
    </source>
</reference>
<proteinExistence type="predicted"/>
<keyword evidence="2" id="KW-1185">Reference proteome</keyword>
<gene>
    <name evidence="1" type="ORF">D2V07_10395</name>
</gene>
<dbReference type="Proteomes" id="UP000286576">
    <property type="component" value="Unassembled WGS sequence"/>
</dbReference>
<organism evidence="1 2">
    <name type="scientific">Aurantiacibacter zhengii</name>
    <dbReference type="NCBI Taxonomy" id="2307003"/>
    <lineage>
        <taxon>Bacteria</taxon>
        <taxon>Pseudomonadati</taxon>
        <taxon>Pseudomonadota</taxon>
        <taxon>Alphaproteobacteria</taxon>
        <taxon>Sphingomonadales</taxon>
        <taxon>Erythrobacteraceae</taxon>
        <taxon>Aurantiacibacter</taxon>
    </lineage>
</organism>